<organism evidence="2">
    <name type="scientific">viral metagenome</name>
    <dbReference type="NCBI Taxonomy" id="1070528"/>
    <lineage>
        <taxon>unclassified sequences</taxon>
        <taxon>metagenomes</taxon>
        <taxon>organismal metagenomes</taxon>
    </lineage>
</organism>
<reference evidence="2" key="1">
    <citation type="journal article" date="2020" name="Nature">
        <title>Giant virus diversity and host interactions through global metagenomics.</title>
        <authorList>
            <person name="Schulz F."/>
            <person name="Roux S."/>
            <person name="Paez-Espino D."/>
            <person name="Jungbluth S."/>
            <person name="Walsh D.A."/>
            <person name="Denef V.J."/>
            <person name="McMahon K.D."/>
            <person name="Konstantinidis K.T."/>
            <person name="Eloe-Fadrosh E.A."/>
            <person name="Kyrpides N.C."/>
            <person name="Woyke T."/>
        </authorList>
    </citation>
    <scope>NUCLEOTIDE SEQUENCE</scope>
    <source>
        <strain evidence="2">GVMAG-M-3300023174-104</strain>
    </source>
</reference>
<proteinExistence type="predicted"/>
<evidence type="ECO:0000256" key="1">
    <source>
        <dbReference type="SAM" id="MobiDB-lite"/>
    </source>
</evidence>
<feature type="compositionally biased region" description="Low complexity" evidence="1">
    <location>
        <begin position="1"/>
        <end position="12"/>
    </location>
</feature>
<accession>A0A6C0D1J0</accession>
<feature type="region of interest" description="Disordered" evidence="1">
    <location>
        <begin position="1"/>
        <end position="20"/>
    </location>
</feature>
<protein>
    <submittedName>
        <fullName evidence="2">Uncharacterized protein</fullName>
    </submittedName>
</protein>
<dbReference type="EMBL" id="MN739518">
    <property type="protein sequence ID" value="QHT10100.1"/>
    <property type="molecule type" value="Genomic_DNA"/>
</dbReference>
<name>A0A6C0D1J0_9ZZZZ</name>
<evidence type="ECO:0000313" key="2">
    <source>
        <dbReference type="EMBL" id="QHT10100.1"/>
    </source>
</evidence>
<sequence>MSSSSSFTPSPFKIKIQQDSPYGTNPPVMDSVNCFVQNKSEKVFIGTTFTAVRPNPEYIMNCNFYNTSGGMEASSSAVCKLPGRIPMTDRNQKYCVKPDIYYSSDTSTPIPVGTSCNARMVTPDPSSTLPPLC</sequence>
<dbReference type="AlphaFoldDB" id="A0A6C0D1J0"/>